<dbReference type="GO" id="GO:0004553">
    <property type="term" value="F:hydrolase activity, hydrolyzing O-glycosyl compounds"/>
    <property type="evidence" value="ECO:0007669"/>
    <property type="project" value="InterPro"/>
</dbReference>
<dbReference type="SUPFAM" id="SSF49899">
    <property type="entry name" value="Concanavalin A-like lectins/glucanases"/>
    <property type="match status" value="1"/>
</dbReference>
<accession>A0A895YPE4</accession>
<name>A0A895YPE4_9ACTN</name>
<dbReference type="InterPro" id="IPR013320">
    <property type="entry name" value="ConA-like_dom_sf"/>
</dbReference>
<keyword evidence="4" id="KW-1185">Reference proteome</keyword>
<sequence length="332" mass="35451">MRSSQRPVVAVNRALRSRVVGAVALTGALLASDGLASCNENDGGAPPTPPGWTVEFLDDFEGPAGALPSSERWRLSLGTSYPDGPPNWGTGEVTVYTDDPANVSLNGEGQLEITPLRDRAGEWTSARLETNRQDFRPPPGGALRIESRLQLPDVTGAAALGYWPAFWALGEPYREDIDGFPAMGEIDIMENANGLDEVWGVLHCGPAEGGPCEQPDGLSASTDCPDEPCAGSFHTFTFEWDTRVGPAELRWAVDGEVFHTVSEADIPADVWQQFTGHEGYFLLLNLAIGGGFPDAMAQTTTPTSQTQPGHPLIVDYVAVWTTGAQQTGAQQT</sequence>
<dbReference type="CDD" id="cd02182">
    <property type="entry name" value="GH16_Strep_laminarinase_like"/>
    <property type="match status" value="1"/>
</dbReference>
<evidence type="ECO:0000313" key="4">
    <source>
        <dbReference type="Proteomes" id="UP000662857"/>
    </source>
</evidence>
<dbReference type="Gene3D" id="2.60.120.200">
    <property type="match status" value="1"/>
</dbReference>
<dbReference type="GO" id="GO:0005975">
    <property type="term" value="P:carbohydrate metabolic process"/>
    <property type="evidence" value="ECO:0007669"/>
    <property type="project" value="InterPro"/>
</dbReference>
<dbReference type="AlphaFoldDB" id="A0A895YPE4"/>
<dbReference type="InterPro" id="IPR000757">
    <property type="entry name" value="Beta-glucanase-like"/>
</dbReference>
<dbReference type="PANTHER" id="PTHR10963:SF55">
    <property type="entry name" value="GLYCOSIDE HYDROLASE FAMILY 16 PROTEIN"/>
    <property type="match status" value="1"/>
</dbReference>
<evidence type="ECO:0000256" key="1">
    <source>
        <dbReference type="ARBA" id="ARBA00006865"/>
    </source>
</evidence>
<organism evidence="3 4">
    <name type="scientific">Natronosporangium hydrolyticum</name>
    <dbReference type="NCBI Taxonomy" id="2811111"/>
    <lineage>
        <taxon>Bacteria</taxon>
        <taxon>Bacillati</taxon>
        <taxon>Actinomycetota</taxon>
        <taxon>Actinomycetes</taxon>
        <taxon>Micromonosporales</taxon>
        <taxon>Micromonosporaceae</taxon>
        <taxon>Natronosporangium</taxon>
    </lineage>
</organism>
<dbReference type="InterPro" id="IPR050546">
    <property type="entry name" value="Glycosyl_Hydrlase_16"/>
</dbReference>
<dbReference type="RefSeq" id="WP_239678823.1">
    <property type="nucleotide sequence ID" value="NZ_CP070499.1"/>
</dbReference>
<evidence type="ECO:0000313" key="3">
    <source>
        <dbReference type="EMBL" id="QSB16596.1"/>
    </source>
</evidence>
<evidence type="ECO:0000259" key="2">
    <source>
        <dbReference type="PROSITE" id="PS51762"/>
    </source>
</evidence>
<dbReference type="PANTHER" id="PTHR10963">
    <property type="entry name" value="GLYCOSYL HYDROLASE-RELATED"/>
    <property type="match status" value="1"/>
</dbReference>
<dbReference type="KEGG" id="nhy:JQS43_10145"/>
<feature type="domain" description="GH16" evidence="2">
    <location>
        <begin position="41"/>
        <end position="325"/>
    </location>
</feature>
<comment type="similarity">
    <text evidence="1">Belongs to the glycosyl hydrolase 16 family.</text>
</comment>
<protein>
    <submittedName>
        <fullName evidence="3">Family 16 glycosylhydrolase</fullName>
    </submittedName>
</protein>
<gene>
    <name evidence="3" type="ORF">JQS43_10145</name>
</gene>
<proteinExistence type="inferred from homology"/>
<reference evidence="3" key="1">
    <citation type="submission" date="2021-02" db="EMBL/GenBank/DDBJ databases">
        <title>Natrosporangium hydrolyticum gen. nov., sp. nov, a haloalkaliphilic actinobacterium from a soda solonchak soil.</title>
        <authorList>
            <person name="Sorokin D.Y."/>
            <person name="Khijniak T.V."/>
            <person name="Zakharycheva A.P."/>
            <person name="Boueva O.V."/>
            <person name="Ariskina E.V."/>
            <person name="Hahnke R.L."/>
            <person name="Bunk B."/>
            <person name="Sproer C."/>
            <person name="Schumann P."/>
            <person name="Evtushenko L.I."/>
            <person name="Kublanov I.V."/>
        </authorList>
    </citation>
    <scope>NUCLEOTIDE SEQUENCE</scope>
    <source>
        <strain evidence="3">DSM 106523</strain>
    </source>
</reference>
<dbReference type="Proteomes" id="UP000662857">
    <property type="component" value="Chromosome"/>
</dbReference>
<dbReference type="EMBL" id="CP070499">
    <property type="protein sequence ID" value="QSB16596.1"/>
    <property type="molecule type" value="Genomic_DNA"/>
</dbReference>
<dbReference type="PROSITE" id="PS51762">
    <property type="entry name" value="GH16_2"/>
    <property type="match status" value="1"/>
</dbReference>